<proteinExistence type="predicted"/>
<keyword evidence="1" id="KW-0472">Membrane</keyword>
<feature type="transmembrane region" description="Helical" evidence="1">
    <location>
        <begin position="47"/>
        <end position="66"/>
    </location>
</feature>
<accession>A0A250F3H8</accession>
<protein>
    <submittedName>
        <fullName evidence="2">Uncharacterized protein</fullName>
    </submittedName>
</protein>
<keyword evidence="1" id="KW-1133">Transmembrane helix</keyword>
<evidence type="ECO:0000313" key="3">
    <source>
        <dbReference type="Proteomes" id="UP000217334"/>
    </source>
</evidence>
<organism evidence="2 3">
    <name type="scientific">Capnocytophaga sputigena</name>
    <dbReference type="NCBI Taxonomy" id="1019"/>
    <lineage>
        <taxon>Bacteria</taxon>
        <taxon>Pseudomonadati</taxon>
        <taxon>Bacteroidota</taxon>
        <taxon>Flavobacteriia</taxon>
        <taxon>Flavobacteriales</taxon>
        <taxon>Flavobacteriaceae</taxon>
        <taxon>Capnocytophaga</taxon>
    </lineage>
</organism>
<dbReference type="RefSeq" id="WP_095901575.1">
    <property type="nucleotide sequence ID" value="NZ_CP022383.1"/>
</dbReference>
<reference evidence="3" key="1">
    <citation type="submission" date="2017-06" db="EMBL/GenBank/DDBJ databases">
        <title>Capnocytophaga spp. assemblies.</title>
        <authorList>
            <person name="Gulvik C.A."/>
        </authorList>
    </citation>
    <scope>NUCLEOTIDE SEQUENCE [LARGE SCALE GENOMIC DNA]</scope>
    <source>
        <strain evidence="3">H4486</strain>
    </source>
</reference>
<dbReference type="Proteomes" id="UP000217334">
    <property type="component" value="Chromosome"/>
</dbReference>
<feature type="transmembrane region" description="Helical" evidence="1">
    <location>
        <begin position="12"/>
        <end position="35"/>
    </location>
</feature>
<gene>
    <name evidence="2" type="ORF">CGC59_08430</name>
</gene>
<evidence type="ECO:0000313" key="2">
    <source>
        <dbReference type="EMBL" id="ATA79699.1"/>
    </source>
</evidence>
<dbReference type="EMBL" id="CP022383">
    <property type="protein sequence ID" value="ATA79699.1"/>
    <property type="molecule type" value="Genomic_DNA"/>
</dbReference>
<sequence length="142" mass="16154">MINFLSRLPWLLRISLISIGFFVGAILIFAGQLLIEGRPKDFFTEGVPLAYSTIGAVTFFIALLLVQKQQGKGTKFYPIFYILWITLLYIVILYYSYGEEWKENMFGYTLLFGLILIAGTPHNIIFLGLSFGLLYLCKESSS</sequence>
<evidence type="ECO:0000256" key="1">
    <source>
        <dbReference type="SAM" id="Phobius"/>
    </source>
</evidence>
<keyword evidence="1" id="KW-0812">Transmembrane</keyword>
<dbReference type="AlphaFoldDB" id="A0A250F3H8"/>
<feature type="transmembrane region" description="Helical" evidence="1">
    <location>
        <begin position="109"/>
        <end position="136"/>
    </location>
</feature>
<name>A0A250F3H8_CAPSP</name>
<feature type="transmembrane region" description="Helical" evidence="1">
    <location>
        <begin position="78"/>
        <end position="97"/>
    </location>
</feature>